<protein>
    <submittedName>
        <fullName evidence="1">Pathogenicity island protein</fullName>
    </submittedName>
</protein>
<organism evidence="1 2">
    <name type="scientific">Staphylococcus saccharolyticus</name>
    <dbReference type="NCBI Taxonomy" id="33028"/>
    <lineage>
        <taxon>Bacteria</taxon>
        <taxon>Bacillati</taxon>
        <taxon>Bacillota</taxon>
        <taxon>Bacilli</taxon>
        <taxon>Bacillales</taxon>
        <taxon>Staphylococcaceae</taxon>
        <taxon>Staphylococcus</taxon>
    </lineage>
</organism>
<dbReference type="GeneID" id="63935875"/>
<accession>A0A380H8Z4</accession>
<gene>
    <name evidence="1" type="ORF">NCTC11807_02176</name>
</gene>
<dbReference type="Proteomes" id="UP000255425">
    <property type="component" value="Unassembled WGS sequence"/>
</dbReference>
<dbReference type="RefSeq" id="WP_115313775.1">
    <property type="nucleotide sequence ID" value="NZ_CP066042.1"/>
</dbReference>
<name>A0A380H8Z4_9STAP</name>
<evidence type="ECO:0000313" key="2">
    <source>
        <dbReference type="Proteomes" id="UP000255425"/>
    </source>
</evidence>
<sequence length="66" mass="7434">MAVSRIDSNGKVDNDTVYMIYAGTDIKENADLETDAKLAFSSIFNNQIKSNPKDLKLYNEYKALNN</sequence>
<keyword evidence="2" id="KW-1185">Reference proteome</keyword>
<evidence type="ECO:0000313" key="1">
    <source>
        <dbReference type="EMBL" id="SUM73488.1"/>
    </source>
</evidence>
<dbReference type="EMBL" id="UHDZ01000001">
    <property type="protein sequence ID" value="SUM73488.1"/>
    <property type="molecule type" value="Genomic_DNA"/>
</dbReference>
<reference evidence="1 2" key="1">
    <citation type="submission" date="2018-06" db="EMBL/GenBank/DDBJ databases">
        <authorList>
            <consortium name="Pathogen Informatics"/>
            <person name="Doyle S."/>
        </authorList>
    </citation>
    <scope>NUCLEOTIDE SEQUENCE [LARGE SCALE GENOMIC DNA]</scope>
    <source>
        <strain evidence="1 2">NCTC11807</strain>
    </source>
</reference>
<proteinExistence type="predicted"/>
<dbReference type="AlphaFoldDB" id="A0A380H8Z4"/>